<dbReference type="AlphaFoldDB" id="J0WUD2"/>
<feature type="non-terminal residue" evidence="1">
    <location>
        <position position="100"/>
    </location>
</feature>
<dbReference type="EMBL" id="JH687863">
    <property type="protein sequence ID" value="EJD36379.1"/>
    <property type="molecule type" value="Genomic_DNA"/>
</dbReference>
<evidence type="ECO:0000313" key="2">
    <source>
        <dbReference type="Proteomes" id="UP000006514"/>
    </source>
</evidence>
<feature type="non-terminal residue" evidence="1">
    <location>
        <position position="1"/>
    </location>
</feature>
<evidence type="ECO:0000313" key="1">
    <source>
        <dbReference type="EMBL" id="EJD36379.1"/>
    </source>
</evidence>
<keyword evidence="2" id="KW-1185">Reference proteome</keyword>
<reference evidence="2" key="1">
    <citation type="journal article" date="2012" name="Science">
        <title>The Paleozoic origin of enzymatic lignin decomposition reconstructed from 31 fungal genomes.</title>
        <authorList>
            <person name="Floudas D."/>
            <person name="Binder M."/>
            <person name="Riley R."/>
            <person name="Barry K."/>
            <person name="Blanchette R.A."/>
            <person name="Henrissat B."/>
            <person name="Martinez A.T."/>
            <person name="Otillar R."/>
            <person name="Spatafora J.W."/>
            <person name="Yadav J.S."/>
            <person name="Aerts A."/>
            <person name="Benoit I."/>
            <person name="Boyd A."/>
            <person name="Carlson A."/>
            <person name="Copeland A."/>
            <person name="Coutinho P.M."/>
            <person name="de Vries R.P."/>
            <person name="Ferreira P."/>
            <person name="Findley K."/>
            <person name="Foster B."/>
            <person name="Gaskell J."/>
            <person name="Glotzer D."/>
            <person name="Gorecki P."/>
            <person name="Heitman J."/>
            <person name="Hesse C."/>
            <person name="Hori C."/>
            <person name="Igarashi K."/>
            <person name="Jurgens J.A."/>
            <person name="Kallen N."/>
            <person name="Kersten P."/>
            <person name="Kohler A."/>
            <person name="Kuees U."/>
            <person name="Kumar T.K.A."/>
            <person name="Kuo A."/>
            <person name="LaButti K."/>
            <person name="Larrondo L.F."/>
            <person name="Lindquist E."/>
            <person name="Ling A."/>
            <person name="Lombard V."/>
            <person name="Lucas S."/>
            <person name="Lundell T."/>
            <person name="Martin R."/>
            <person name="McLaughlin D.J."/>
            <person name="Morgenstern I."/>
            <person name="Morin E."/>
            <person name="Murat C."/>
            <person name="Nagy L.G."/>
            <person name="Nolan M."/>
            <person name="Ohm R.A."/>
            <person name="Patyshakuliyeva A."/>
            <person name="Rokas A."/>
            <person name="Ruiz-Duenas F.J."/>
            <person name="Sabat G."/>
            <person name="Salamov A."/>
            <person name="Samejima M."/>
            <person name="Schmutz J."/>
            <person name="Slot J.C."/>
            <person name="St John F."/>
            <person name="Stenlid J."/>
            <person name="Sun H."/>
            <person name="Sun S."/>
            <person name="Syed K."/>
            <person name="Tsang A."/>
            <person name="Wiebenga A."/>
            <person name="Young D."/>
            <person name="Pisabarro A."/>
            <person name="Eastwood D.C."/>
            <person name="Martin F."/>
            <person name="Cullen D."/>
            <person name="Grigoriev I.V."/>
            <person name="Hibbett D.S."/>
        </authorList>
    </citation>
    <scope>NUCLEOTIDE SEQUENCE [LARGE SCALE GENOMIC DNA]</scope>
    <source>
        <strain evidence="2">TFB10046</strain>
    </source>
</reference>
<sequence length="100" mass="11118">WGVSKRNSTPHRCNHCGIELLTGETPGFCCGPRGEKLEQVAPLPPLPSEFAAFLNDPRVSSLSRLLNLIYTFAQLESSRPFPTFHGMPAHFAVEGKLFHR</sequence>
<name>J0WUD2_AURST</name>
<dbReference type="OrthoDB" id="3366231at2759"/>
<accession>J0WUD2</accession>
<organism evidence="1 2">
    <name type="scientific">Auricularia subglabra (strain TFB-10046 / SS5)</name>
    <name type="common">White-rot fungus</name>
    <name type="synonym">Auricularia delicata (strain TFB10046)</name>
    <dbReference type="NCBI Taxonomy" id="717982"/>
    <lineage>
        <taxon>Eukaryota</taxon>
        <taxon>Fungi</taxon>
        <taxon>Dikarya</taxon>
        <taxon>Basidiomycota</taxon>
        <taxon>Agaricomycotina</taxon>
        <taxon>Agaricomycetes</taxon>
        <taxon>Auriculariales</taxon>
        <taxon>Auriculariaceae</taxon>
        <taxon>Auricularia</taxon>
    </lineage>
</organism>
<dbReference type="KEGG" id="adl:AURDEDRAFT_22426"/>
<dbReference type="InParanoid" id="J0WUD2"/>
<dbReference type="eggNOG" id="ENOG502SSPY">
    <property type="taxonomic scope" value="Eukaryota"/>
</dbReference>
<protein>
    <submittedName>
        <fullName evidence="1">Uncharacterized protein</fullName>
    </submittedName>
</protein>
<proteinExistence type="predicted"/>
<dbReference type="OMA" id="PRTHKCA"/>
<dbReference type="Proteomes" id="UP000006514">
    <property type="component" value="Unassembled WGS sequence"/>
</dbReference>
<gene>
    <name evidence="1" type="ORF">AURDEDRAFT_22426</name>
</gene>